<organism evidence="3 4">
    <name type="scientific">Neolewinella aurantiaca</name>
    <dbReference type="NCBI Taxonomy" id="2602767"/>
    <lineage>
        <taxon>Bacteria</taxon>
        <taxon>Pseudomonadati</taxon>
        <taxon>Bacteroidota</taxon>
        <taxon>Saprospiria</taxon>
        <taxon>Saprospirales</taxon>
        <taxon>Lewinellaceae</taxon>
        <taxon>Neolewinella</taxon>
    </lineage>
</organism>
<dbReference type="Pfam" id="PF00722">
    <property type="entry name" value="Glyco_hydro_16"/>
    <property type="match status" value="1"/>
</dbReference>
<dbReference type="SUPFAM" id="SSF49899">
    <property type="entry name" value="Concanavalin A-like lectins/glucanases"/>
    <property type="match status" value="1"/>
</dbReference>
<accession>A0A5C7FNB1</accession>
<dbReference type="Proteomes" id="UP000321907">
    <property type="component" value="Unassembled WGS sequence"/>
</dbReference>
<dbReference type="RefSeq" id="WP_147932489.1">
    <property type="nucleotide sequence ID" value="NZ_VOXD01000041.1"/>
</dbReference>
<gene>
    <name evidence="3" type="ORF">FUA23_19680</name>
</gene>
<keyword evidence="4" id="KW-1185">Reference proteome</keyword>
<dbReference type="OrthoDB" id="9809583at2"/>
<reference evidence="3 4" key="1">
    <citation type="submission" date="2019-08" db="EMBL/GenBank/DDBJ databases">
        <title>Lewinella sp. strain SSH13 Genome sequencing and assembly.</title>
        <authorList>
            <person name="Kim I."/>
        </authorList>
    </citation>
    <scope>NUCLEOTIDE SEQUENCE [LARGE SCALE GENOMIC DNA]</scope>
    <source>
        <strain evidence="3 4">SSH13</strain>
    </source>
</reference>
<dbReference type="AlphaFoldDB" id="A0A5C7FNB1"/>
<proteinExistence type="inferred from homology"/>
<dbReference type="EMBL" id="VOXD01000041">
    <property type="protein sequence ID" value="TXF86265.1"/>
    <property type="molecule type" value="Genomic_DNA"/>
</dbReference>
<dbReference type="PROSITE" id="PS51762">
    <property type="entry name" value="GH16_2"/>
    <property type="match status" value="1"/>
</dbReference>
<dbReference type="CDD" id="cd08023">
    <property type="entry name" value="GH16_laminarinase_like"/>
    <property type="match status" value="1"/>
</dbReference>
<dbReference type="Gene3D" id="2.60.120.200">
    <property type="match status" value="1"/>
</dbReference>
<dbReference type="InterPro" id="IPR013320">
    <property type="entry name" value="ConA-like_dom_sf"/>
</dbReference>
<evidence type="ECO:0000313" key="3">
    <source>
        <dbReference type="EMBL" id="TXF86265.1"/>
    </source>
</evidence>
<evidence type="ECO:0000256" key="1">
    <source>
        <dbReference type="ARBA" id="ARBA00006865"/>
    </source>
</evidence>
<dbReference type="GO" id="GO:0005975">
    <property type="term" value="P:carbohydrate metabolic process"/>
    <property type="evidence" value="ECO:0007669"/>
    <property type="project" value="InterPro"/>
</dbReference>
<keyword evidence="3" id="KW-0378">Hydrolase</keyword>
<dbReference type="CDD" id="cd00146">
    <property type="entry name" value="PKD"/>
    <property type="match status" value="1"/>
</dbReference>
<protein>
    <submittedName>
        <fullName evidence="3">Family 16 glycosylhydrolase</fullName>
    </submittedName>
</protein>
<dbReference type="GO" id="GO:0004553">
    <property type="term" value="F:hydrolase activity, hydrolyzing O-glycosyl compounds"/>
    <property type="evidence" value="ECO:0007669"/>
    <property type="project" value="InterPro"/>
</dbReference>
<name>A0A5C7FNB1_9BACT</name>
<dbReference type="PANTHER" id="PTHR10963:SF55">
    <property type="entry name" value="GLYCOSIDE HYDROLASE FAMILY 16 PROTEIN"/>
    <property type="match status" value="1"/>
</dbReference>
<dbReference type="InterPro" id="IPR000757">
    <property type="entry name" value="Beta-glucanase-like"/>
</dbReference>
<evidence type="ECO:0000313" key="4">
    <source>
        <dbReference type="Proteomes" id="UP000321907"/>
    </source>
</evidence>
<dbReference type="PANTHER" id="PTHR10963">
    <property type="entry name" value="GLYCOSYL HYDROLASE-RELATED"/>
    <property type="match status" value="1"/>
</dbReference>
<comment type="similarity">
    <text evidence="1">Belongs to the glycosyl hydrolase 16 family.</text>
</comment>
<comment type="caution">
    <text evidence="3">The sequence shown here is derived from an EMBL/GenBank/DDBJ whole genome shotgun (WGS) entry which is preliminary data.</text>
</comment>
<evidence type="ECO:0000259" key="2">
    <source>
        <dbReference type="PROSITE" id="PS51762"/>
    </source>
</evidence>
<feature type="domain" description="GH16" evidence="2">
    <location>
        <begin position="300"/>
        <end position="550"/>
    </location>
</feature>
<sequence length="550" mass="60197">MKHFFLLTALALFCFACEQEDYAFGDITAPQNLSVEATITGQTDDAPFGDGSGQVVFTAVADNAITYRYVFSDGSEEIAPSGRLTKRFSQVGVNTYGVTIVASGTAGVSTTLTTEVTVQSSFSDPEVVDFLTGEGSKTWYWAADEPGHLGVGQNDDNSELNFYANYYQAAPFEKDGGPESACLYQDELIFTREGDALFFQLNNFGQTYFNTAYQGVAGGSQGFDFCYDFDVDATPQLVQLAPSESVVVDNGVPGQTRGTNLVFTQGGFMSYYIGATTYEIISVTDSRLVVRAEQGDNPGLAWYHIFSSTKPTEGSDDTDYDNLVWADEFNTDGAPDPAKWGYNIGRGDNGWGNGESQYYTDRSENVRVEDGVLKITAKKENFSGAEYTSARLLTENKFEFTYGRIDIHAKLPTGGGTWPALWMLGEDYATNTWPGCGEIDIMEHVGNRQDELFSTLHFPGNSGGNGVSRGTNVPGISTEFHTFSAIWSPESIRFFVDDELYHTFANDGSLPFNSDFFLIFNVAMGGGFGGNIAPDFVESTMEVDWVRVYQ</sequence>
<dbReference type="InterPro" id="IPR050546">
    <property type="entry name" value="Glycosyl_Hydrlase_16"/>
</dbReference>